<dbReference type="AlphaFoldDB" id="A0A0V1CPT2"/>
<reference evidence="1 2" key="1">
    <citation type="submission" date="2015-01" db="EMBL/GenBank/DDBJ databases">
        <title>Evolution of Trichinella species and genotypes.</title>
        <authorList>
            <person name="Korhonen P.K."/>
            <person name="Edoardo P."/>
            <person name="Giuseppe L.R."/>
            <person name="Gasser R.B."/>
        </authorList>
    </citation>
    <scope>NUCLEOTIDE SEQUENCE [LARGE SCALE GENOMIC DNA]</scope>
    <source>
        <strain evidence="1">ISS120</strain>
    </source>
</reference>
<keyword evidence="2" id="KW-1185">Reference proteome</keyword>
<name>A0A0V1CPT2_TRIBR</name>
<proteinExistence type="predicted"/>
<protein>
    <submittedName>
        <fullName evidence="1">Uncharacterized protein</fullName>
    </submittedName>
</protein>
<evidence type="ECO:0000313" key="1">
    <source>
        <dbReference type="EMBL" id="KRY51289.1"/>
    </source>
</evidence>
<dbReference type="Proteomes" id="UP000054653">
    <property type="component" value="Unassembled WGS sequence"/>
</dbReference>
<gene>
    <name evidence="1" type="ORF">T03_8680</name>
</gene>
<comment type="caution">
    <text evidence="1">The sequence shown here is derived from an EMBL/GenBank/DDBJ whole genome shotgun (WGS) entry which is preliminary data.</text>
</comment>
<accession>A0A0V1CPT2</accession>
<organism evidence="1 2">
    <name type="scientific">Trichinella britovi</name>
    <name type="common">Parasitic roundworm</name>
    <dbReference type="NCBI Taxonomy" id="45882"/>
    <lineage>
        <taxon>Eukaryota</taxon>
        <taxon>Metazoa</taxon>
        <taxon>Ecdysozoa</taxon>
        <taxon>Nematoda</taxon>
        <taxon>Enoplea</taxon>
        <taxon>Dorylaimia</taxon>
        <taxon>Trichinellida</taxon>
        <taxon>Trichinellidae</taxon>
        <taxon>Trichinella</taxon>
    </lineage>
</organism>
<evidence type="ECO:0000313" key="2">
    <source>
        <dbReference type="Proteomes" id="UP000054653"/>
    </source>
</evidence>
<sequence length="59" mass="6527">MNAHALIFRQLYGKVELALSDPVAHYITDSDLSLPASVSGFLCIHCAKCCVITGFWRSR</sequence>
<dbReference type="EMBL" id="JYDI01000129">
    <property type="protein sequence ID" value="KRY51289.1"/>
    <property type="molecule type" value="Genomic_DNA"/>
</dbReference>